<keyword evidence="2" id="KW-0489">Methyltransferase</keyword>
<dbReference type="InterPro" id="IPR006342">
    <property type="entry name" value="FkbM_mtfrase"/>
</dbReference>
<dbReference type="SUPFAM" id="SSF53335">
    <property type="entry name" value="S-adenosyl-L-methionine-dependent methyltransferases"/>
    <property type="match status" value="1"/>
</dbReference>
<comment type="caution">
    <text evidence="2">The sequence shown here is derived from an EMBL/GenBank/DDBJ whole genome shotgun (WGS) entry which is preliminary data.</text>
</comment>
<dbReference type="Proteomes" id="UP000761423">
    <property type="component" value="Unassembled WGS sequence"/>
</dbReference>
<keyword evidence="3" id="KW-1185">Reference proteome</keyword>
<reference evidence="2 3" key="1">
    <citation type="submission" date="2020-02" db="EMBL/GenBank/DDBJ databases">
        <authorList>
            <person name="Chen W.-M."/>
        </authorList>
    </citation>
    <scope>NUCLEOTIDE SEQUENCE [LARGE SCALE GENOMIC DNA]</scope>
    <source>
        <strain evidence="2 3">TWA-26</strain>
    </source>
</reference>
<sequence length="244" mass="27485">MLLKIKALIAKIIVNDFTGKVITTLFSNKISFHNLTINISNPIIRKRIGASLYFKTYESAEVRFISKYLQNFDGNIVEFGASIGVVSSTLAKANPKAKLFSFEADSRFIPVITNNFKINKIDNANCFNEIIGASGYEFIPGEDNTMGKISKRDVVLNNMNSLSTILEKYKIQEYILVSDIEGAEYFVLSENESVFKNCPMLIMELHPIQIEDKLISVEDLKVRIQELGYSIVEQYGSNVVAKKN</sequence>
<feature type="domain" description="Methyltransferase FkbM" evidence="1">
    <location>
        <begin position="79"/>
        <end position="230"/>
    </location>
</feature>
<protein>
    <submittedName>
        <fullName evidence="2">FkbM family methyltransferase</fullName>
    </submittedName>
</protein>
<evidence type="ECO:0000313" key="3">
    <source>
        <dbReference type="Proteomes" id="UP000761423"/>
    </source>
</evidence>
<name>A0ABX0IET0_9FLAO</name>
<proteinExistence type="predicted"/>
<keyword evidence="2" id="KW-0808">Transferase</keyword>
<gene>
    <name evidence="2" type="ORF">G4L40_09930</name>
</gene>
<dbReference type="GO" id="GO:0008168">
    <property type="term" value="F:methyltransferase activity"/>
    <property type="evidence" value="ECO:0007669"/>
    <property type="project" value="UniProtKB-KW"/>
</dbReference>
<evidence type="ECO:0000313" key="2">
    <source>
        <dbReference type="EMBL" id="NHM05021.1"/>
    </source>
</evidence>
<accession>A0ABX0IET0</accession>
<dbReference type="Gene3D" id="3.40.50.150">
    <property type="entry name" value="Vaccinia Virus protein VP39"/>
    <property type="match status" value="1"/>
</dbReference>
<dbReference type="NCBIfam" id="TIGR01444">
    <property type="entry name" value="fkbM_fam"/>
    <property type="match status" value="1"/>
</dbReference>
<dbReference type="InterPro" id="IPR029063">
    <property type="entry name" value="SAM-dependent_MTases_sf"/>
</dbReference>
<organism evidence="2 3">
    <name type="scientific">Flavobacterium celericrescens</name>
    <dbReference type="NCBI Taxonomy" id="2709780"/>
    <lineage>
        <taxon>Bacteria</taxon>
        <taxon>Pseudomonadati</taxon>
        <taxon>Bacteroidota</taxon>
        <taxon>Flavobacteriia</taxon>
        <taxon>Flavobacteriales</taxon>
        <taxon>Flavobacteriaceae</taxon>
        <taxon>Flavobacterium</taxon>
    </lineage>
</organism>
<dbReference type="RefSeq" id="WP_166237046.1">
    <property type="nucleotide sequence ID" value="NZ_JAAJBV010000007.1"/>
</dbReference>
<dbReference type="EMBL" id="JAAJBV010000007">
    <property type="protein sequence ID" value="NHM05021.1"/>
    <property type="molecule type" value="Genomic_DNA"/>
</dbReference>
<dbReference type="GO" id="GO:0032259">
    <property type="term" value="P:methylation"/>
    <property type="evidence" value="ECO:0007669"/>
    <property type="project" value="UniProtKB-KW"/>
</dbReference>
<evidence type="ECO:0000259" key="1">
    <source>
        <dbReference type="Pfam" id="PF05050"/>
    </source>
</evidence>
<dbReference type="Pfam" id="PF05050">
    <property type="entry name" value="Methyltransf_21"/>
    <property type="match status" value="1"/>
</dbReference>